<evidence type="ECO:0000256" key="1">
    <source>
        <dbReference type="SAM" id="MobiDB-lite"/>
    </source>
</evidence>
<protein>
    <submittedName>
        <fullName evidence="2">Uncharacterized protein</fullName>
    </submittedName>
</protein>
<dbReference type="Proteomes" id="UP001283361">
    <property type="component" value="Unassembled WGS sequence"/>
</dbReference>
<organism evidence="2 3">
    <name type="scientific">Elysia crispata</name>
    <name type="common">lettuce slug</name>
    <dbReference type="NCBI Taxonomy" id="231223"/>
    <lineage>
        <taxon>Eukaryota</taxon>
        <taxon>Metazoa</taxon>
        <taxon>Spiralia</taxon>
        <taxon>Lophotrochozoa</taxon>
        <taxon>Mollusca</taxon>
        <taxon>Gastropoda</taxon>
        <taxon>Heterobranchia</taxon>
        <taxon>Euthyneura</taxon>
        <taxon>Panpulmonata</taxon>
        <taxon>Sacoglossa</taxon>
        <taxon>Placobranchoidea</taxon>
        <taxon>Plakobranchidae</taxon>
        <taxon>Elysia</taxon>
    </lineage>
</organism>
<gene>
    <name evidence="2" type="ORF">RRG08_021777</name>
</gene>
<dbReference type="AlphaFoldDB" id="A0AAE0ZZ61"/>
<name>A0AAE0ZZ61_9GAST</name>
<comment type="caution">
    <text evidence="2">The sequence shown here is derived from an EMBL/GenBank/DDBJ whole genome shotgun (WGS) entry which is preliminary data.</text>
</comment>
<keyword evidence="3" id="KW-1185">Reference proteome</keyword>
<feature type="compositionally biased region" description="Basic and acidic residues" evidence="1">
    <location>
        <begin position="90"/>
        <end position="101"/>
    </location>
</feature>
<proteinExistence type="predicted"/>
<evidence type="ECO:0000313" key="3">
    <source>
        <dbReference type="Proteomes" id="UP001283361"/>
    </source>
</evidence>
<reference evidence="2" key="1">
    <citation type="journal article" date="2023" name="G3 (Bethesda)">
        <title>A reference genome for the long-term kleptoplast-retaining sea slug Elysia crispata morphotype clarki.</title>
        <authorList>
            <person name="Eastman K.E."/>
            <person name="Pendleton A.L."/>
            <person name="Shaikh M.A."/>
            <person name="Suttiyut T."/>
            <person name="Ogas R."/>
            <person name="Tomko P."/>
            <person name="Gavelis G."/>
            <person name="Widhalm J.R."/>
            <person name="Wisecaver J.H."/>
        </authorList>
    </citation>
    <scope>NUCLEOTIDE SEQUENCE</scope>
    <source>
        <strain evidence="2">ECLA1</strain>
    </source>
</reference>
<feature type="compositionally biased region" description="Basic residues" evidence="1">
    <location>
        <begin position="62"/>
        <end position="73"/>
    </location>
</feature>
<dbReference type="EMBL" id="JAWDGP010003066">
    <property type="protein sequence ID" value="KAK3777666.1"/>
    <property type="molecule type" value="Genomic_DNA"/>
</dbReference>
<evidence type="ECO:0000313" key="2">
    <source>
        <dbReference type="EMBL" id="KAK3777666.1"/>
    </source>
</evidence>
<accession>A0AAE0ZZ61</accession>
<feature type="region of interest" description="Disordered" evidence="1">
    <location>
        <begin position="56"/>
        <end position="108"/>
    </location>
</feature>
<sequence>MYQRSVAHTYTEHVPISDKRHKESGLDINGFISVSVQIRLRRGEKKRDRRYRDCALGDGLRSKGRPKCSRLARQKGEEEVTHSAKRKRKGDKDISQRKDSTENGWFGRRHRGSIHNKFTTCLPPFHHRTSSWAPFLIVLRTAAELPKIQREINFRVTALSAIFA</sequence>